<protein>
    <submittedName>
        <fullName evidence="3">Twitching motility protein PilT</fullName>
    </submittedName>
</protein>
<feature type="domain" description="Bacterial type II secretion system protein E" evidence="2">
    <location>
        <begin position="194"/>
        <end position="208"/>
    </location>
</feature>
<dbReference type="PANTHER" id="PTHR30486">
    <property type="entry name" value="TWITCHING MOTILITY PROTEIN PILT"/>
    <property type="match status" value="1"/>
</dbReference>
<dbReference type="PANTHER" id="PTHR30486:SF16">
    <property type="entry name" value="TWITCHING MOTILITY PROTEIN PILT"/>
    <property type="match status" value="1"/>
</dbReference>
<dbReference type="KEGG" id="schv:BRCON_2211"/>
<dbReference type="InterPro" id="IPR006321">
    <property type="entry name" value="PilT/PilU"/>
</dbReference>
<dbReference type="AlphaFoldDB" id="A0A2Z4Y833"/>
<dbReference type="InterPro" id="IPR003593">
    <property type="entry name" value="AAA+_ATPase"/>
</dbReference>
<dbReference type="EMBL" id="CP030759">
    <property type="protein sequence ID" value="AXA36988.1"/>
    <property type="molecule type" value="Genomic_DNA"/>
</dbReference>
<proteinExistence type="inferred from homology"/>
<comment type="similarity">
    <text evidence="1">Belongs to the GSP E family.</text>
</comment>
<reference evidence="3 4" key="1">
    <citation type="submission" date="2018-05" db="EMBL/GenBank/DDBJ databases">
        <title>A metagenomic window into the 2 km-deep terrestrial subsurface aquifer revealed taxonomically and functionally diverse microbial community comprising novel uncultured bacterial lineages.</title>
        <authorList>
            <person name="Kadnikov V.V."/>
            <person name="Mardanov A.V."/>
            <person name="Beletsky A.V."/>
            <person name="Banks D."/>
            <person name="Pimenov N.V."/>
            <person name="Frank Y.A."/>
            <person name="Karnachuk O.V."/>
            <person name="Ravin N.V."/>
        </authorList>
    </citation>
    <scope>NUCLEOTIDE SEQUENCE [LARGE SCALE GENOMIC DNA]</scope>
    <source>
        <strain evidence="3">BY</strain>
    </source>
</reference>
<dbReference type="CDD" id="cd01131">
    <property type="entry name" value="PilT"/>
    <property type="match status" value="1"/>
</dbReference>
<dbReference type="InterPro" id="IPR001482">
    <property type="entry name" value="T2SS/T4SS_dom"/>
</dbReference>
<dbReference type="NCBIfam" id="TIGR01420">
    <property type="entry name" value="pilT_fam"/>
    <property type="match status" value="1"/>
</dbReference>
<evidence type="ECO:0000313" key="3">
    <source>
        <dbReference type="EMBL" id="AXA36988.1"/>
    </source>
</evidence>
<evidence type="ECO:0000313" key="4">
    <source>
        <dbReference type="Proteomes" id="UP000262583"/>
    </source>
</evidence>
<accession>A0A2Z4Y833</accession>
<evidence type="ECO:0000256" key="1">
    <source>
        <dbReference type="ARBA" id="ARBA00006611"/>
    </source>
</evidence>
<organism evidence="3 4">
    <name type="scientific">Sumerlaea chitinivorans</name>
    <dbReference type="NCBI Taxonomy" id="2250252"/>
    <lineage>
        <taxon>Bacteria</taxon>
        <taxon>Candidatus Sumerlaeota</taxon>
        <taxon>Candidatus Sumerlaeia</taxon>
        <taxon>Candidatus Sumerlaeales</taxon>
        <taxon>Candidatus Sumerlaeaceae</taxon>
        <taxon>Candidatus Sumerlaea</taxon>
    </lineage>
</organism>
<dbReference type="Proteomes" id="UP000262583">
    <property type="component" value="Chromosome"/>
</dbReference>
<sequence length="353" mass="39391">MEIADLLRYTVEADASDLHIAVGRPPCIRVHGKLRNIEGPPLTAADTRRLIYGILTDAQKLRFEEMRELDFSLSISNISRFRVNVHLQRGSVAAAFRVISAVIRNFEELHLPTRVCERFARRPSGLVLITGPTGSGKSTTLAAMIDLINSERECHIITIEDPIEYLHQHKKALVEQREVGEDTLSFANALKYVLRQDPDVIMVGEMRDLETISAALTAAETGHLVFSTLHTVDVPQTIDRIIDVFPPHQQEQVRIQLAGVLEGVICQALLPAASGKGRELACEVMVATDGIRNLIREAKTHQIYTQIEAGGALGMQTMDRAIAELFKRGKITRETAMLHARKLDELKRHMTML</sequence>
<dbReference type="GO" id="GO:0005524">
    <property type="term" value="F:ATP binding"/>
    <property type="evidence" value="ECO:0007669"/>
    <property type="project" value="InterPro"/>
</dbReference>
<name>A0A2Z4Y833_SUMC1</name>
<gene>
    <name evidence="3" type="ORF">BRCON_2211</name>
</gene>
<dbReference type="PROSITE" id="PS00662">
    <property type="entry name" value="T2SP_E"/>
    <property type="match status" value="1"/>
</dbReference>
<dbReference type="InterPro" id="IPR027417">
    <property type="entry name" value="P-loop_NTPase"/>
</dbReference>
<dbReference type="Gene3D" id="3.30.450.90">
    <property type="match status" value="1"/>
</dbReference>
<evidence type="ECO:0000259" key="2">
    <source>
        <dbReference type="PROSITE" id="PS00662"/>
    </source>
</evidence>
<dbReference type="InterPro" id="IPR050921">
    <property type="entry name" value="T4SS_GSP_E_ATPase"/>
</dbReference>
<dbReference type="SUPFAM" id="SSF52540">
    <property type="entry name" value="P-loop containing nucleoside triphosphate hydrolases"/>
    <property type="match status" value="1"/>
</dbReference>
<dbReference type="SMART" id="SM00382">
    <property type="entry name" value="AAA"/>
    <property type="match status" value="1"/>
</dbReference>
<dbReference type="GO" id="GO:0016887">
    <property type="term" value="F:ATP hydrolysis activity"/>
    <property type="evidence" value="ECO:0007669"/>
    <property type="project" value="InterPro"/>
</dbReference>
<dbReference type="Gene3D" id="3.40.50.300">
    <property type="entry name" value="P-loop containing nucleotide triphosphate hydrolases"/>
    <property type="match status" value="1"/>
</dbReference>
<dbReference type="Pfam" id="PF00437">
    <property type="entry name" value="T2SSE"/>
    <property type="match status" value="1"/>
</dbReference>